<dbReference type="Proteomes" id="UP001206312">
    <property type="component" value="Unassembled WGS sequence"/>
</dbReference>
<reference evidence="3 4" key="1">
    <citation type="submission" date="2022-06" db="EMBL/GenBank/DDBJ databases">
        <authorList>
            <person name="Xuan X."/>
        </authorList>
    </citation>
    <scope>NUCLEOTIDE SEQUENCE [LARGE SCALE GENOMIC DNA]</scope>
    <source>
        <strain evidence="3 4">2V75</strain>
    </source>
</reference>
<dbReference type="EMBL" id="JAMXIB010000001">
    <property type="protein sequence ID" value="MCO5723633.1"/>
    <property type="molecule type" value="Genomic_DNA"/>
</dbReference>
<evidence type="ECO:0000256" key="1">
    <source>
        <dbReference type="SAM" id="MobiDB-lite"/>
    </source>
</evidence>
<keyword evidence="4" id="KW-1185">Reference proteome</keyword>
<keyword evidence="2" id="KW-0732">Signal</keyword>
<feature type="signal peptide" evidence="2">
    <location>
        <begin position="1"/>
        <end position="20"/>
    </location>
</feature>
<feature type="compositionally biased region" description="Low complexity" evidence="1">
    <location>
        <begin position="347"/>
        <end position="361"/>
    </location>
</feature>
<accession>A0ABT1AUC6</accession>
<proteinExistence type="predicted"/>
<feature type="region of interest" description="Disordered" evidence="1">
    <location>
        <begin position="224"/>
        <end position="394"/>
    </location>
</feature>
<feature type="chain" id="PRO_5047332416" description="Sperm nuclear basic protein PL-I" evidence="2">
    <location>
        <begin position="21"/>
        <end position="394"/>
    </location>
</feature>
<feature type="compositionally biased region" description="Basic and acidic residues" evidence="1">
    <location>
        <begin position="368"/>
        <end position="387"/>
    </location>
</feature>
<sequence length="394" mass="44790">MKHVILLLAALLTGMGSSRAETRTSGASALAPVFSNAFIFVEDGVTFALYPDGEFDFYIDSRLQVNAGVQIGPAAITFNSGFNYNPFVQFDDFGAVIQVENVPVFYDFYGRVSRIGTVGVNYRSGRLYRLGGMRIFYNSWGGYDYHLGFVNPFNRVYAFRPFHRYFLRPAPDFCMVYRHPYRRYYQPVRYTWYQPYRNNLRRAYARVGDTYRYQPRAERSRIYRNDHRVVARQERSGRSSGMQGRELEARTNKTVTRRSSANSQATREYVARTTGKENRATPVTRSTYGRNPAGNDQGRVARSSPGTSREAVSRRPAPRQPARVSKASPQRDAVSQRPAPRTDKPAARASRSSRSTPVTARQATPGRSNERGTHTRVSDTNRKERSGRSGSPRQ</sequence>
<gene>
    <name evidence="3" type="ORF">NG653_02110</name>
</gene>
<organism evidence="3 4">
    <name type="scientific">Robiginitalea marina</name>
    <dbReference type="NCBI Taxonomy" id="2954105"/>
    <lineage>
        <taxon>Bacteria</taxon>
        <taxon>Pseudomonadati</taxon>
        <taxon>Bacteroidota</taxon>
        <taxon>Flavobacteriia</taxon>
        <taxon>Flavobacteriales</taxon>
        <taxon>Flavobacteriaceae</taxon>
        <taxon>Robiginitalea</taxon>
    </lineage>
</organism>
<evidence type="ECO:0000313" key="4">
    <source>
        <dbReference type="Proteomes" id="UP001206312"/>
    </source>
</evidence>
<feature type="compositionally biased region" description="Polar residues" evidence="1">
    <location>
        <begin position="252"/>
        <end position="266"/>
    </location>
</feature>
<evidence type="ECO:0000313" key="3">
    <source>
        <dbReference type="EMBL" id="MCO5723633.1"/>
    </source>
</evidence>
<evidence type="ECO:0008006" key="5">
    <source>
        <dbReference type="Google" id="ProtNLM"/>
    </source>
</evidence>
<evidence type="ECO:0000256" key="2">
    <source>
        <dbReference type="SAM" id="SignalP"/>
    </source>
</evidence>
<feature type="compositionally biased region" description="Basic and acidic residues" evidence="1">
    <location>
        <begin position="224"/>
        <end position="237"/>
    </location>
</feature>
<comment type="caution">
    <text evidence="3">The sequence shown here is derived from an EMBL/GenBank/DDBJ whole genome shotgun (WGS) entry which is preliminary data.</text>
</comment>
<name>A0ABT1AUC6_9FLAO</name>
<dbReference type="RefSeq" id="WP_252740004.1">
    <property type="nucleotide sequence ID" value="NZ_JAMXIB010000001.1"/>
</dbReference>
<protein>
    <recommendedName>
        <fullName evidence="5">Sperm nuclear basic protein PL-I</fullName>
    </recommendedName>
</protein>